<evidence type="ECO:0000259" key="9">
    <source>
        <dbReference type="Pfam" id="PF13847"/>
    </source>
</evidence>
<dbReference type="PANTHER" id="PTHR43675:SF8">
    <property type="entry name" value="ARSENITE METHYLTRANSFERASE"/>
    <property type="match status" value="1"/>
</dbReference>
<comment type="catalytic activity">
    <reaction evidence="6">
        <text>arsenic triglutathione + [thioredoxin]-dithiol + S-adenosyl-L-methionine + 2 H2O = methylarsonous acid + [thioredoxin]-disulfide + 3 glutathione + S-adenosyl-L-homocysteine + H(+)</text>
        <dbReference type="Rhea" id="RHEA:69460"/>
        <dbReference type="Rhea" id="RHEA-COMP:10698"/>
        <dbReference type="Rhea" id="RHEA-COMP:10700"/>
        <dbReference type="ChEBI" id="CHEBI:15377"/>
        <dbReference type="ChEBI" id="CHEBI:15378"/>
        <dbReference type="ChEBI" id="CHEBI:17826"/>
        <dbReference type="ChEBI" id="CHEBI:29950"/>
        <dbReference type="ChEBI" id="CHEBI:50058"/>
        <dbReference type="ChEBI" id="CHEBI:57856"/>
        <dbReference type="ChEBI" id="CHEBI:57925"/>
        <dbReference type="ChEBI" id="CHEBI:59789"/>
        <dbReference type="ChEBI" id="CHEBI:183640"/>
        <dbReference type="EC" id="2.1.1.137"/>
    </reaction>
</comment>
<sequence>MCDAKKKSVKEFYGNLKTEDFSESLNETLQACNRPKNALPKKVREALKNVHDEVQNRYFGCGLCIPPALEGATVLDLGCGAGRDAFAISQLVCESGKVIGVDMTQELLKIGESFKEWHRQKAGQKVSNVEFKHGFIEKLDELGFSDNSVDVMISNCVICLTAVKEDVFREVARVLKPGGEIYFSDCYGNKPVSKEAQESDKLWGEGAGAMVWSELGQICEKLGLSVPYMQNASPYKFGDNVQELLGDRKFAAVTWRIIKKPQNCEKNNNGSWLATYNGGMEEICTFQLAQNIKFPKSKPILINSEIFAELQSSRYAKFFSFEKIEEIMPQQLNPFEFT</sequence>
<protein>
    <recommendedName>
        <fullName evidence="5">Arsenite methyltransferase</fullName>
        <ecNumber evidence="4">2.1.1.137</ecNumber>
    </recommendedName>
</protein>
<evidence type="ECO:0000256" key="1">
    <source>
        <dbReference type="ARBA" id="ARBA00022679"/>
    </source>
</evidence>
<comment type="similarity">
    <text evidence="3">Belongs to the methyltransferase superfamily. Arsenite methyltransferase family.</text>
</comment>
<dbReference type="AlphaFoldDB" id="E4XJK9"/>
<dbReference type="CDD" id="cd02440">
    <property type="entry name" value="AdoMet_MTases"/>
    <property type="match status" value="1"/>
</dbReference>
<dbReference type="InterPro" id="IPR025714">
    <property type="entry name" value="Methyltranfer_dom"/>
</dbReference>
<comment type="catalytic activity">
    <reaction evidence="7">
        <text>arsenic triglutathione + 2 [thioredoxin]-dithiol + 2 S-adenosyl-L-methionine + H2O = dimethylarsinous acid + 2 [thioredoxin]-disulfide + 3 glutathione + 2 S-adenosyl-L-homocysteine + 2 H(+)</text>
        <dbReference type="Rhea" id="RHEA:69464"/>
        <dbReference type="Rhea" id="RHEA-COMP:10698"/>
        <dbReference type="Rhea" id="RHEA-COMP:10700"/>
        <dbReference type="ChEBI" id="CHEBI:15377"/>
        <dbReference type="ChEBI" id="CHEBI:15378"/>
        <dbReference type="ChEBI" id="CHEBI:23808"/>
        <dbReference type="ChEBI" id="CHEBI:29950"/>
        <dbReference type="ChEBI" id="CHEBI:50058"/>
        <dbReference type="ChEBI" id="CHEBI:57856"/>
        <dbReference type="ChEBI" id="CHEBI:57925"/>
        <dbReference type="ChEBI" id="CHEBI:59789"/>
        <dbReference type="ChEBI" id="CHEBI:183640"/>
        <dbReference type="EC" id="2.1.1.137"/>
    </reaction>
</comment>
<dbReference type="EC" id="2.1.1.137" evidence="4"/>
<dbReference type="Gene3D" id="3.40.5.100">
    <property type="match status" value="1"/>
</dbReference>
<name>E4XJK9_OIKDI</name>
<dbReference type="EMBL" id="FN653061">
    <property type="protein sequence ID" value="CBY10652.1"/>
    <property type="molecule type" value="Genomic_DNA"/>
</dbReference>
<keyword evidence="1" id="KW-0808">Transferase</keyword>
<evidence type="ECO:0000313" key="11">
    <source>
        <dbReference type="Proteomes" id="UP000001307"/>
    </source>
</evidence>
<dbReference type="Pfam" id="PF13847">
    <property type="entry name" value="Methyltransf_31"/>
    <property type="match status" value="1"/>
</dbReference>
<accession>E4XJK9</accession>
<reference evidence="10" key="1">
    <citation type="journal article" date="2010" name="Science">
        <title>Plasticity of animal genome architecture unmasked by rapid evolution of a pelagic tunicate.</title>
        <authorList>
            <person name="Denoeud F."/>
            <person name="Henriet S."/>
            <person name="Mungpakdee S."/>
            <person name="Aury J.M."/>
            <person name="Da Silva C."/>
            <person name="Brinkmann H."/>
            <person name="Mikhaleva J."/>
            <person name="Olsen L.C."/>
            <person name="Jubin C."/>
            <person name="Canestro C."/>
            <person name="Bouquet J.M."/>
            <person name="Danks G."/>
            <person name="Poulain J."/>
            <person name="Campsteijn C."/>
            <person name="Adamski M."/>
            <person name="Cross I."/>
            <person name="Yadetie F."/>
            <person name="Muffato M."/>
            <person name="Louis A."/>
            <person name="Butcher S."/>
            <person name="Tsagkogeorga G."/>
            <person name="Konrad A."/>
            <person name="Singh S."/>
            <person name="Jensen M.F."/>
            <person name="Cong E.H."/>
            <person name="Eikeseth-Otteraa H."/>
            <person name="Noel B."/>
            <person name="Anthouard V."/>
            <person name="Porcel B.M."/>
            <person name="Kachouri-Lafond R."/>
            <person name="Nishino A."/>
            <person name="Ugolini M."/>
            <person name="Chourrout P."/>
            <person name="Nishida H."/>
            <person name="Aasland R."/>
            <person name="Huzurbazar S."/>
            <person name="Westhof E."/>
            <person name="Delsuc F."/>
            <person name="Lehrach H."/>
            <person name="Reinhardt R."/>
            <person name="Weissenbach J."/>
            <person name="Roy S.W."/>
            <person name="Artiguenave F."/>
            <person name="Postlethwait J.H."/>
            <person name="Manak J.R."/>
            <person name="Thompson E.M."/>
            <person name="Jaillon O."/>
            <person name="Du Pasquier L."/>
            <person name="Boudinot P."/>
            <person name="Liberles D.A."/>
            <person name="Volff J.N."/>
            <person name="Philippe H."/>
            <person name="Lenhard B."/>
            <person name="Roest Crollius H."/>
            <person name="Wincker P."/>
            <person name="Chourrout D."/>
        </authorList>
    </citation>
    <scope>NUCLEOTIDE SEQUENCE [LARGE SCALE GENOMIC DNA]</scope>
</reference>
<organism evidence="10">
    <name type="scientific">Oikopleura dioica</name>
    <name type="common">Tunicate</name>
    <dbReference type="NCBI Taxonomy" id="34765"/>
    <lineage>
        <taxon>Eukaryota</taxon>
        <taxon>Metazoa</taxon>
        <taxon>Chordata</taxon>
        <taxon>Tunicata</taxon>
        <taxon>Appendicularia</taxon>
        <taxon>Copelata</taxon>
        <taxon>Oikopleuridae</taxon>
        <taxon>Oikopleura</taxon>
    </lineage>
</organism>
<evidence type="ECO:0000256" key="5">
    <source>
        <dbReference type="ARBA" id="ARBA00034545"/>
    </source>
</evidence>
<dbReference type="OrthoDB" id="8300214at2759"/>
<comment type="catalytic activity">
    <reaction evidence="8">
        <text>arsenic triglutathione + 3 [thioredoxin]-dithiol + 3 S-adenosyl-L-methionine = trimethylarsine + 3 [thioredoxin]-disulfide + 3 glutathione + 3 S-adenosyl-L-homocysteine + 3 H(+)</text>
        <dbReference type="Rhea" id="RHEA:69432"/>
        <dbReference type="Rhea" id="RHEA-COMP:10698"/>
        <dbReference type="Rhea" id="RHEA-COMP:10700"/>
        <dbReference type="ChEBI" id="CHEBI:15378"/>
        <dbReference type="ChEBI" id="CHEBI:27130"/>
        <dbReference type="ChEBI" id="CHEBI:29950"/>
        <dbReference type="ChEBI" id="CHEBI:50058"/>
        <dbReference type="ChEBI" id="CHEBI:57856"/>
        <dbReference type="ChEBI" id="CHEBI:57925"/>
        <dbReference type="ChEBI" id="CHEBI:59789"/>
        <dbReference type="ChEBI" id="CHEBI:183640"/>
        <dbReference type="EC" id="2.1.1.137"/>
    </reaction>
</comment>
<evidence type="ECO:0000313" key="10">
    <source>
        <dbReference type="EMBL" id="CBY10652.1"/>
    </source>
</evidence>
<dbReference type="Gene3D" id="3.40.50.150">
    <property type="entry name" value="Vaccinia Virus protein VP39"/>
    <property type="match status" value="1"/>
</dbReference>
<evidence type="ECO:0000256" key="4">
    <source>
        <dbReference type="ARBA" id="ARBA00034521"/>
    </source>
</evidence>
<keyword evidence="2" id="KW-0949">S-adenosyl-L-methionine</keyword>
<feature type="domain" description="Methyltransferase" evidence="9">
    <location>
        <begin position="71"/>
        <end position="205"/>
    </location>
</feature>
<evidence type="ECO:0000256" key="8">
    <source>
        <dbReference type="ARBA" id="ARBA00048428"/>
    </source>
</evidence>
<dbReference type="InterPro" id="IPR026669">
    <property type="entry name" value="Arsenite_MeTrfase-like"/>
</dbReference>
<dbReference type="PANTHER" id="PTHR43675">
    <property type="entry name" value="ARSENITE METHYLTRANSFERASE"/>
    <property type="match status" value="1"/>
</dbReference>
<evidence type="ECO:0000256" key="6">
    <source>
        <dbReference type="ARBA" id="ARBA00047941"/>
    </source>
</evidence>
<dbReference type="GO" id="GO:0030791">
    <property type="term" value="F:arsenite methyltransferase activity"/>
    <property type="evidence" value="ECO:0007669"/>
    <property type="project" value="UniProtKB-EC"/>
</dbReference>
<evidence type="ECO:0000256" key="7">
    <source>
        <dbReference type="ARBA" id="ARBA00047943"/>
    </source>
</evidence>
<gene>
    <name evidence="10" type="ORF">GSOID_T00012808001</name>
</gene>
<proteinExistence type="inferred from homology"/>
<dbReference type="SUPFAM" id="SSF53335">
    <property type="entry name" value="S-adenosyl-L-methionine-dependent methyltransferases"/>
    <property type="match status" value="1"/>
</dbReference>
<evidence type="ECO:0000256" key="3">
    <source>
        <dbReference type="ARBA" id="ARBA00034487"/>
    </source>
</evidence>
<dbReference type="InterPro" id="IPR029063">
    <property type="entry name" value="SAM-dependent_MTases_sf"/>
</dbReference>
<evidence type="ECO:0000256" key="2">
    <source>
        <dbReference type="ARBA" id="ARBA00022691"/>
    </source>
</evidence>
<dbReference type="InParanoid" id="E4XJK9"/>
<keyword evidence="11" id="KW-1185">Reference proteome</keyword>
<dbReference type="Proteomes" id="UP000001307">
    <property type="component" value="Unassembled WGS sequence"/>
</dbReference>